<name>A0A517TEB7_9PLAN</name>
<dbReference type="SUPFAM" id="SSF88946">
    <property type="entry name" value="Sigma2 domain of RNA polymerase sigma factors"/>
    <property type="match status" value="1"/>
</dbReference>
<evidence type="ECO:0000256" key="1">
    <source>
        <dbReference type="ARBA" id="ARBA00010641"/>
    </source>
</evidence>
<keyword evidence="2" id="KW-0805">Transcription regulation</keyword>
<keyword evidence="3" id="KW-0731">Sigma factor</keyword>
<feature type="domain" description="RNA polymerase sigma-70 region 2" evidence="5">
    <location>
        <begin position="11"/>
        <end position="78"/>
    </location>
</feature>
<dbReference type="SUPFAM" id="SSF88659">
    <property type="entry name" value="Sigma3 and sigma4 domains of RNA polymerase sigma factors"/>
    <property type="match status" value="1"/>
</dbReference>
<reference evidence="6 7" key="1">
    <citation type="submission" date="2019-02" db="EMBL/GenBank/DDBJ databases">
        <title>Deep-cultivation of Planctomycetes and their phenomic and genomic characterization uncovers novel biology.</title>
        <authorList>
            <person name="Wiegand S."/>
            <person name="Jogler M."/>
            <person name="Boedeker C."/>
            <person name="Pinto D."/>
            <person name="Vollmers J."/>
            <person name="Rivas-Marin E."/>
            <person name="Kohn T."/>
            <person name="Peeters S.H."/>
            <person name="Heuer A."/>
            <person name="Rast P."/>
            <person name="Oberbeckmann S."/>
            <person name="Bunk B."/>
            <person name="Jeske O."/>
            <person name="Meyerdierks A."/>
            <person name="Storesund J.E."/>
            <person name="Kallscheuer N."/>
            <person name="Luecker S."/>
            <person name="Lage O.M."/>
            <person name="Pohl T."/>
            <person name="Merkel B.J."/>
            <person name="Hornburger P."/>
            <person name="Mueller R.-W."/>
            <person name="Bruemmer F."/>
            <person name="Labrenz M."/>
            <person name="Spormann A.M."/>
            <person name="Op den Camp H."/>
            <person name="Overmann J."/>
            <person name="Amann R."/>
            <person name="Jetten M.S.M."/>
            <person name="Mascher T."/>
            <person name="Medema M.H."/>
            <person name="Devos D.P."/>
            <person name="Kaster A.-K."/>
            <person name="Ovreas L."/>
            <person name="Rohde M."/>
            <person name="Galperin M.Y."/>
            <person name="Jogler C."/>
        </authorList>
    </citation>
    <scope>NUCLEOTIDE SEQUENCE [LARGE SCALE GENOMIC DNA]</scope>
    <source>
        <strain evidence="6 7">V22</strain>
    </source>
</reference>
<dbReference type="GO" id="GO:0016987">
    <property type="term" value="F:sigma factor activity"/>
    <property type="evidence" value="ECO:0007669"/>
    <property type="project" value="UniProtKB-KW"/>
</dbReference>
<dbReference type="NCBIfam" id="TIGR02989">
    <property type="entry name" value="Sig-70_gvs1"/>
    <property type="match status" value="1"/>
</dbReference>
<dbReference type="NCBIfam" id="TIGR02937">
    <property type="entry name" value="sigma70-ECF"/>
    <property type="match status" value="1"/>
</dbReference>
<dbReference type="InterPro" id="IPR007627">
    <property type="entry name" value="RNA_pol_sigma70_r2"/>
</dbReference>
<evidence type="ECO:0000256" key="4">
    <source>
        <dbReference type="ARBA" id="ARBA00023163"/>
    </source>
</evidence>
<dbReference type="InterPro" id="IPR036388">
    <property type="entry name" value="WH-like_DNA-bd_sf"/>
</dbReference>
<dbReference type="Proteomes" id="UP000319976">
    <property type="component" value="Chromosome"/>
</dbReference>
<dbReference type="PANTHER" id="PTHR43133">
    <property type="entry name" value="RNA POLYMERASE ECF-TYPE SIGMA FACTO"/>
    <property type="match status" value="1"/>
</dbReference>
<dbReference type="InterPro" id="IPR014284">
    <property type="entry name" value="RNA_pol_sigma-70_dom"/>
</dbReference>
<keyword evidence="4" id="KW-0804">Transcription</keyword>
<dbReference type="Pfam" id="PF04542">
    <property type="entry name" value="Sigma70_r2"/>
    <property type="match status" value="1"/>
</dbReference>
<dbReference type="PANTHER" id="PTHR43133:SF51">
    <property type="entry name" value="RNA POLYMERASE SIGMA FACTOR"/>
    <property type="match status" value="1"/>
</dbReference>
<sequence>MSEYQEDFLRLYTQHEVMLRAYVKASIPVWSDVDEVMQEVSLAAWRKFSQLNKHSEFGRWACMIARYEILMFRRKHARDRLLLSEDVLQLLAEEGASEIEECQLQLKVLEGCVEKLTEQRKHIVRSAYSPDHSIKSLAKLFGKTEGAFYQLLARIRKELLDCMTSGLAGSGAGHEA</sequence>
<organism evidence="6 7">
    <name type="scientific">Calycomorphotria hydatis</name>
    <dbReference type="NCBI Taxonomy" id="2528027"/>
    <lineage>
        <taxon>Bacteria</taxon>
        <taxon>Pseudomonadati</taxon>
        <taxon>Planctomycetota</taxon>
        <taxon>Planctomycetia</taxon>
        <taxon>Planctomycetales</taxon>
        <taxon>Planctomycetaceae</taxon>
        <taxon>Calycomorphotria</taxon>
    </lineage>
</organism>
<accession>A0A517TEB7</accession>
<protein>
    <submittedName>
        <fullName evidence="6">RNA polymerase sigma factor</fullName>
    </submittedName>
</protein>
<evidence type="ECO:0000313" key="6">
    <source>
        <dbReference type="EMBL" id="QDT66717.1"/>
    </source>
</evidence>
<dbReference type="GO" id="GO:0006352">
    <property type="term" value="P:DNA-templated transcription initiation"/>
    <property type="evidence" value="ECO:0007669"/>
    <property type="project" value="InterPro"/>
</dbReference>
<dbReference type="EMBL" id="CP036316">
    <property type="protein sequence ID" value="QDT66717.1"/>
    <property type="molecule type" value="Genomic_DNA"/>
</dbReference>
<evidence type="ECO:0000313" key="7">
    <source>
        <dbReference type="Proteomes" id="UP000319976"/>
    </source>
</evidence>
<evidence type="ECO:0000256" key="2">
    <source>
        <dbReference type="ARBA" id="ARBA00023015"/>
    </source>
</evidence>
<dbReference type="InterPro" id="IPR014331">
    <property type="entry name" value="RNA_pol_sigma70_ECF_RHOBA"/>
</dbReference>
<evidence type="ECO:0000259" key="5">
    <source>
        <dbReference type="Pfam" id="PF04542"/>
    </source>
</evidence>
<keyword evidence="7" id="KW-1185">Reference proteome</keyword>
<dbReference type="KEGG" id="chya:V22_39880"/>
<dbReference type="InterPro" id="IPR013324">
    <property type="entry name" value="RNA_pol_sigma_r3/r4-like"/>
</dbReference>
<dbReference type="InterPro" id="IPR039425">
    <property type="entry name" value="RNA_pol_sigma-70-like"/>
</dbReference>
<dbReference type="InterPro" id="IPR013325">
    <property type="entry name" value="RNA_pol_sigma_r2"/>
</dbReference>
<dbReference type="AlphaFoldDB" id="A0A517TEB7"/>
<proteinExistence type="inferred from homology"/>
<dbReference type="Gene3D" id="1.10.10.10">
    <property type="entry name" value="Winged helix-like DNA-binding domain superfamily/Winged helix DNA-binding domain"/>
    <property type="match status" value="1"/>
</dbReference>
<dbReference type="Gene3D" id="1.10.1740.10">
    <property type="match status" value="1"/>
</dbReference>
<comment type="similarity">
    <text evidence="1">Belongs to the sigma-70 factor family. ECF subfamily.</text>
</comment>
<dbReference type="OrthoDB" id="6383365at2"/>
<gene>
    <name evidence="6" type="ORF">V22_39880</name>
</gene>
<evidence type="ECO:0000256" key="3">
    <source>
        <dbReference type="ARBA" id="ARBA00023082"/>
    </source>
</evidence>